<dbReference type="RefSeq" id="XP_066925542.1">
    <property type="nucleotide sequence ID" value="XM_067069441.1"/>
</dbReference>
<accession>A0A7M5WHW7</accession>
<dbReference type="Gene3D" id="1.10.533.10">
    <property type="entry name" value="Death Domain, Fas"/>
    <property type="match status" value="1"/>
</dbReference>
<keyword evidence="3" id="KW-1185">Reference proteome</keyword>
<name>A0A7M5WHW7_9CNID</name>
<feature type="region of interest" description="Disordered" evidence="1">
    <location>
        <begin position="217"/>
        <end position="239"/>
    </location>
</feature>
<dbReference type="AlphaFoldDB" id="A0A7M5WHW7"/>
<evidence type="ECO:0000313" key="2">
    <source>
        <dbReference type="EnsemblMetazoa" id="CLYHEMP000126.1"/>
    </source>
</evidence>
<dbReference type="Proteomes" id="UP000594262">
    <property type="component" value="Unplaced"/>
</dbReference>
<evidence type="ECO:0008006" key="4">
    <source>
        <dbReference type="Google" id="ProtNLM"/>
    </source>
</evidence>
<dbReference type="GeneID" id="136812934"/>
<protein>
    <recommendedName>
        <fullName evidence="4">Death domain-containing protein</fullName>
    </recommendedName>
</protein>
<evidence type="ECO:0000313" key="3">
    <source>
        <dbReference type="Proteomes" id="UP000594262"/>
    </source>
</evidence>
<sequence length="491" mass="57323">MAARFPDSPQRPQTYTDTKMNELKIGIDEHLKMCCLGILHDNNLPQNEESLYMYLSEKQNTINKLRKRRFITKDQTMRLLPSDKRTKTWLWDMDLVRLVGLDLMVLDEEDVKKIKRAKELHNNFKYDIMLDYKGEQNFNRQWKELRGFLEDMNYPRLAEFDQLRDVGYEEDEKENIVAYEALKQDLEDFVVEKVAEASEKIFTDVVERFEAKPRVSNESSSSQVHYSTSEPPTSPYRKVSNQSIKWNQRLNTSVTDLLDKHSVVLEIAHLLDGKAQYVILIEWLISNQVTAKPRDDFKCLNRKHNGGGSPTLAWLKANSVEKMNDLVMKMKQCAEELEREDVLEILDEVPDNTRIADLRTEIRERIANCLDQHIHGVKGWRAFANYFGYDHSKRKIFENTKTSPGEFSPTMGLLEMLRQEDPHLSIQCLIGWASSVHRNDIVNLLITSFQEQSELTAKEEEEIKEPLTQFNVLRVDEGNVETDEVFIPDLT</sequence>
<proteinExistence type="predicted"/>
<dbReference type="EnsemblMetazoa" id="CLYHEMT000126.1">
    <property type="protein sequence ID" value="CLYHEMP000126.1"/>
    <property type="gene ID" value="CLYHEMG000126"/>
</dbReference>
<dbReference type="SUPFAM" id="SSF47986">
    <property type="entry name" value="DEATH domain"/>
    <property type="match status" value="1"/>
</dbReference>
<evidence type="ECO:0000256" key="1">
    <source>
        <dbReference type="SAM" id="MobiDB-lite"/>
    </source>
</evidence>
<dbReference type="InterPro" id="IPR011029">
    <property type="entry name" value="DEATH-like_dom_sf"/>
</dbReference>
<organism evidence="2 3">
    <name type="scientific">Clytia hemisphaerica</name>
    <dbReference type="NCBI Taxonomy" id="252671"/>
    <lineage>
        <taxon>Eukaryota</taxon>
        <taxon>Metazoa</taxon>
        <taxon>Cnidaria</taxon>
        <taxon>Hydrozoa</taxon>
        <taxon>Hydroidolina</taxon>
        <taxon>Leptothecata</taxon>
        <taxon>Obeliida</taxon>
        <taxon>Clytiidae</taxon>
        <taxon>Clytia</taxon>
    </lineage>
</organism>
<feature type="compositionally biased region" description="Polar residues" evidence="1">
    <location>
        <begin position="217"/>
        <end position="231"/>
    </location>
</feature>
<reference evidence="2" key="1">
    <citation type="submission" date="2021-01" db="UniProtKB">
        <authorList>
            <consortium name="EnsemblMetazoa"/>
        </authorList>
    </citation>
    <scope>IDENTIFICATION</scope>
</reference>